<name>A0A378K7U4_LEGPN</name>
<dbReference type="OMA" id="PQEWRFS"/>
<dbReference type="RefSeq" id="WP_011947123.1">
    <property type="nucleotide sequence ID" value="NZ_BAZA01000220.1"/>
</dbReference>
<dbReference type="Proteomes" id="UP000254631">
    <property type="component" value="Unassembled WGS sequence"/>
</dbReference>
<evidence type="ECO:0000313" key="3">
    <source>
        <dbReference type="Proteomes" id="UP000254631"/>
    </source>
</evidence>
<organism evidence="2 3">
    <name type="scientific">Legionella pneumophila</name>
    <dbReference type="NCBI Taxonomy" id="446"/>
    <lineage>
        <taxon>Bacteria</taxon>
        <taxon>Pseudomonadati</taxon>
        <taxon>Pseudomonadota</taxon>
        <taxon>Gammaproteobacteria</taxon>
        <taxon>Legionellales</taxon>
        <taxon>Legionellaceae</taxon>
        <taxon>Legionella</taxon>
    </lineage>
</organism>
<sequence length="108" mass="12563">MSKDNLKDNLLIGMLIEETTTISFIEVCQKYHIPEELFIEMIEQGLFPDQPSDPEKIALGQKELRRLESAFRLHRDLGINLPGVALALDLLEKIDQMHHELEILRKHF</sequence>
<dbReference type="EMBL" id="UGOL01000001">
    <property type="protein sequence ID" value="STX80400.1"/>
    <property type="molecule type" value="Genomic_DNA"/>
</dbReference>
<dbReference type="AlphaFoldDB" id="A0A378K7U4"/>
<accession>A0A378K7U4</accession>
<gene>
    <name evidence="2" type="ORF">NCTC12000_02412</name>
    <name evidence="1" type="ORF">O6C86_15060</name>
</gene>
<protein>
    <submittedName>
        <fullName evidence="1">Chaperone modulator CbpM</fullName>
    </submittedName>
    <submittedName>
        <fullName evidence="2">Putative chaperone-modulator protein CbpM</fullName>
    </submittedName>
</protein>
<evidence type="ECO:0000313" key="1">
    <source>
        <dbReference type="EMBL" id="MCZ4720521.1"/>
    </source>
</evidence>
<proteinExistence type="predicted"/>
<dbReference type="EMBL" id="JAPXIC010000095">
    <property type="protein sequence ID" value="MCZ4720521.1"/>
    <property type="molecule type" value="Genomic_DNA"/>
</dbReference>
<dbReference type="Pfam" id="PF13591">
    <property type="entry name" value="MerR_2"/>
    <property type="match status" value="1"/>
</dbReference>
<dbReference type="Proteomes" id="UP001071279">
    <property type="component" value="Unassembled WGS sequence"/>
</dbReference>
<evidence type="ECO:0000313" key="2">
    <source>
        <dbReference type="EMBL" id="STX80400.1"/>
    </source>
</evidence>
<dbReference type="Gene3D" id="1.10.1660.10">
    <property type="match status" value="1"/>
</dbReference>
<reference evidence="2 3" key="1">
    <citation type="submission" date="2018-06" db="EMBL/GenBank/DDBJ databases">
        <authorList>
            <consortium name="Pathogen Informatics"/>
            <person name="Doyle S."/>
        </authorList>
    </citation>
    <scope>NUCLEOTIDE SEQUENCE [LARGE SCALE GENOMIC DNA]</scope>
    <source>
        <strain evidence="2 3">NCTC12000</strain>
    </source>
</reference>
<reference evidence="1" key="2">
    <citation type="submission" date="2022-12" db="EMBL/GenBank/DDBJ databases">
        <title>Comparative genomics of Legionella pneumophila isolates from the West Bank and Germany support molecular epidemiology of Legionnaires disease.</title>
        <authorList>
            <person name="Zayed A.R."/>
            <person name="Bitar D.M."/>
            <person name="Steinert M."/>
            <person name="Lueck C."/>
            <person name="Brettar I."/>
            <person name="Hoefle M.G."/>
            <person name="Bunk B."/>
        </authorList>
    </citation>
    <scope>NUCLEOTIDE SEQUENCE</scope>
    <source>
        <strain evidence="1">H23</strain>
    </source>
</reference>